<proteinExistence type="predicted"/>
<sequence length="31" mass="3604">MAKRQREPTRATLCRVAERQTRCDESGHIFG</sequence>
<organism evidence="1">
    <name type="scientific">Caudovirales sp. ctaix4</name>
    <dbReference type="NCBI Taxonomy" id="2827635"/>
    <lineage>
        <taxon>Viruses</taxon>
        <taxon>Duplodnaviria</taxon>
        <taxon>Heunggongvirae</taxon>
        <taxon>Uroviricota</taxon>
        <taxon>Caudoviricetes</taxon>
    </lineage>
</organism>
<reference evidence="1" key="1">
    <citation type="journal article" date="2021" name="Proc. Natl. Acad. Sci. U.S.A.">
        <title>A Catalog of Tens of Thousands of Viruses from Human Metagenomes Reveals Hidden Associations with Chronic Diseases.</title>
        <authorList>
            <person name="Tisza M.J."/>
            <person name="Buck C.B."/>
        </authorList>
    </citation>
    <scope>NUCLEOTIDE SEQUENCE</scope>
    <source>
        <strain evidence="1">Ctaix4</strain>
    </source>
</reference>
<dbReference type="EMBL" id="BK032533">
    <property type="protein sequence ID" value="DAF46216.1"/>
    <property type="molecule type" value="Genomic_DNA"/>
</dbReference>
<evidence type="ECO:0000313" key="1">
    <source>
        <dbReference type="EMBL" id="DAF46216.1"/>
    </source>
</evidence>
<name>A0A8S5S5K8_9CAUD</name>
<accession>A0A8S5S5K8</accession>
<protein>
    <submittedName>
        <fullName evidence="1">Uncharacterized protein</fullName>
    </submittedName>
</protein>